<evidence type="ECO:0000313" key="2">
    <source>
        <dbReference type="Proteomes" id="UP000249390"/>
    </source>
</evidence>
<accession>A0A328DRK8</accession>
<evidence type="ECO:0008006" key="3">
    <source>
        <dbReference type="Google" id="ProtNLM"/>
    </source>
</evidence>
<dbReference type="Pfam" id="PF05542">
    <property type="entry name" value="DUF760"/>
    <property type="match status" value="2"/>
</dbReference>
<organism evidence="1 2">
    <name type="scientific">Cuscuta australis</name>
    <dbReference type="NCBI Taxonomy" id="267555"/>
    <lineage>
        <taxon>Eukaryota</taxon>
        <taxon>Viridiplantae</taxon>
        <taxon>Streptophyta</taxon>
        <taxon>Embryophyta</taxon>
        <taxon>Tracheophyta</taxon>
        <taxon>Spermatophyta</taxon>
        <taxon>Magnoliopsida</taxon>
        <taxon>eudicotyledons</taxon>
        <taxon>Gunneridae</taxon>
        <taxon>Pentapetalae</taxon>
        <taxon>asterids</taxon>
        <taxon>lamiids</taxon>
        <taxon>Solanales</taxon>
        <taxon>Convolvulaceae</taxon>
        <taxon>Cuscuteae</taxon>
        <taxon>Cuscuta</taxon>
        <taxon>Cuscuta subgen. Grammica</taxon>
        <taxon>Cuscuta sect. Cleistogrammica</taxon>
    </lineage>
</organism>
<keyword evidence="2" id="KW-1185">Reference proteome</keyword>
<dbReference type="EMBL" id="NQVE01000122">
    <property type="protein sequence ID" value="RAL46861.1"/>
    <property type="molecule type" value="Genomic_DNA"/>
</dbReference>
<proteinExistence type="predicted"/>
<dbReference type="PANTHER" id="PTHR33598">
    <property type="entry name" value="OS02G0833400 PROTEIN"/>
    <property type="match status" value="1"/>
</dbReference>
<dbReference type="AlphaFoldDB" id="A0A328DRK8"/>
<gene>
    <name evidence="1" type="ORF">DM860_005140</name>
</gene>
<dbReference type="PANTHER" id="PTHR33598:SF10">
    <property type="entry name" value="SEED MATURATION-LIKE PROTEIN"/>
    <property type="match status" value="1"/>
</dbReference>
<dbReference type="InterPro" id="IPR008479">
    <property type="entry name" value="DUF760"/>
</dbReference>
<evidence type="ECO:0000313" key="1">
    <source>
        <dbReference type="EMBL" id="RAL46861.1"/>
    </source>
</evidence>
<protein>
    <recommendedName>
        <fullName evidence="3">Seed maturation-like protein</fullName>
    </recommendedName>
</protein>
<name>A0A328DRK8_9ASTE</name>
<comment type="caution">
    <text evidence="1">The sequence shown here is derived from an EMBL/GenBank/DDBJ whole genome shotgun (WGS) entry which is preliminary data.</text>
</comment>
<dbReference type="Proteomes" id="UP000249390">
    <property type="component" value="Unassembled WGS sequence"/>
</dbReference>
<reference evidence="1 2" key="1">
    <citation type="submission" date="2018-06" db="EMBL/GenBank/DDBJ databases">
        <title>The Genome of Cuscuta australis (Dodder) Provides Insight into the Evolution of Plant Parasitism.</title>
        <authorList>
            <person name="Liu H."/>
        </authorList>
    </citation>
    <scope>NUCLEOTIDE SEQUENCE [LARGE SCALE GENOMIC DNA]</scope>
    <source>
        <strain evidence="2">cv. Yunnan</strain>
        <tissue evidence="1">Vines</tissue>
    </source>
</reference>
<sequence>MASMSRAFLTSTLAELSPKPLRRPPPRPPFPHHLLIRPLLPPAPTSSRWLHSSPATVCCLVSGVGGGGGVSDDFVSTRKSDFSREFAAIANMLKRIQPLDTSVISKGVSSAAKDSIKQAITTMLGLLPSDQFSVTIRVSKNPLHRLIVSSIITGYTLWNAEYRTSLMRNLEISTHSSKNLNSGYANGESLVNGDEVSIREIQSGEDGSNAVAGMMGVQNLGELSPLARDYIQQLEMELLEVKQELHSQVQENMQMDCDKKSSNNDLLEYLRLLEPEMVIELSKPSSCEVEEVTHELAQNILQLFFKEDMEAEPGESISFGASTEDESRVTIETSRDYLAKLLFWCMLLGHHLRGLENRLHLSCAVGLL</sequence>